<evidence type="ECO:0000259" key="7">
    <source>
        <dbReference type="PROSITE" id="PS51900"/>
    </source>
</evidence>
<dbReference type="GO" id="GO:0015074">
    <property type="term" value="P:DNA integration"/>
    <property type="evidence" value="ECO:0007669"/>
    <property type="project" value="UniProtKB-KW"/>
</dbReference>
<feature type="domain" description="Core-binding (CB)" evidence="7">
    <location>
        <begin position="1"/>
        <end position="84"/>
    </location>
</feature>
<dbReference type="InterPro" id="IPR010998">
    <property type="entry name" value="Integrase_recombinase_N"/>
</dbReference>
<dbReference type="GO" id="GO:0006310">
    <property type="term" value="P:DNA recombination"/>
    <property type="evidence" value="ECO:0007669"/>
    <property type="project" value="UniProtKB-KW"/>
</dbReference>
<dbReference type="InterPro" id="IPR044068">
    <property type="entry name" value="CB"/>
</dbReference>
<evidence type="ECO:0000313" key="8">
    <source>
        <dbReference type="EMBL" id="ANS76120.1"/>
    </source>
</evidence>
<dbReference type="InterPro" id="IPR004107">
    <property type="entry name" value="Integrase_SAM-like_N"/>
</dbReference>
<evidence type="ECO:0000256" key="1">
    <source>
        <dbReference type="ARBA" id="ARBA00008857"/>
    </source>
</evidence>
<dbReference type="PANTHER" id="PTHR30349">
    <property type="entry name" value="PHAGE INTEGRASE-RELATED"/>
    <property type="match status" value="1"/>
</dbReference>
<dbReference type="Proteomes" id="UP000092573">
    <property type="component" value="Chromosome"/>
</dbReference>
<comment type="similarity">
    <text evidence="1">Belongs to the 'phage' integrase family.</text>
</comment>
<sequence length="291" mass="33544">MNELSLAFKRWLFEEGRAEKTIESYVGDVIAFQKYLGEKAADPGQPLSRFAFVRYKQHLVDEHFAMATINKKINSLKVYNDFLLQKGWVGESYIQLKRDQVKIAAGSEQIVEALTEEQVDTLLHFLERPKVSVRNKAMCYLLLYGGLRVSELVGIKRQDIDFLTSSLLVMGKGGKVREVSLRQDVMDLMKQYLKGERARSEHAESEYLFLSQRSPKVHQDAVRNWLSMVSRELGFKLYPHLFRHTFCTRLLKKGVDLTTVSKLAGHSTVNMTAKFYIQTTRQEKQNAVDQL</sequence>
<evidence type="ECO:0000259" key="6">
    <source>
        <dbReference type="PROSITE" id="PS51898"/>
    </source>
</evidence>
<dbReference type="CDD" id="cd00397">
    <property type="entry name" value="DNA_BRE_C"/>
    <property type="match status" value="1"/>
</dbReference>
<dbReference type="STRING" id="1462996.AWM70_17290"/>
<accession>A0A1B1N3W5</accession>
<keyword evidence="4" id="KW-0233">DNA recombination</keyword>
<dbReference type="GO" id="GO:0003677">
    <property type="term" value="F:DNA binding"/>
    <property type="evidence" value="ECO:0007669"/>
    <property type="project" value="UniProtKB-UniRule"/>
</dbReference>
<organism evidence="8 9">
    <name type="scientific">Paenibacillus yonginensis</name>
    <dbReference type="NCBI Taxonomy" id="1462996"/>
    <lineage>
        <taxon>Bacteria</taxon>
        <taxon>Bacillati</taxon>
        <taxon>Bacillota</taxon>
        <taxon>Bacilli</taxon>
        <taxon>Bacillales</taxon>
        <taxon>Paenibacillaceae</taxon>
        <taxon>Paenibacillus</taxon>
    </lineage>
</organism>
<dbReference type="InterPro" id="IPR002104">
    <property type="entry name" value="Integrase_catalytic"/>
</dbReference>
<dbReference type="KEGG" id="pyg:AWM70_17290"/>
<dbReference type="EMBL" id="CP014167">
    <property type="protein sequence ID" value="ANS76120.1"/>
    <property type="molecule type" value="Genomic_DNA"/>
</dbReference>
<dbReference type="Gene3D" id="1.10.443.10">
    <property type="entry name" value="Intergrase catalytic core"/>
    <property type="match status" value="1"/>
</dbReference>
<dbReference type="InterPro" id="IPR011010">
    <property type="entry name" value="DNA_brk_join_enz"/>
</dbReference>
<evidence type="ECO:0000313" key="9">
    <source>
        <dbReference type="Proteomes" id="UP000092573"/>
    </source>
</evidence>
<evidence type="ECO:0000256" key="2">
    <source>
        <dbReference type="ARBA" id="ARBA00022908"/>
    </source>
</evidence>
<protein>
    <submittedName>
        <fullName evidence="8">Integrase</fullName>
    </submittedName>
</protein>
<keyword evidence="2" id="KW-0229">DNA integration</keyword>
<evidence type="ECO:0000256" key="4">
    <source>
        <dbReference type="ARBA" id="ARBA00023172"/>
    </source>
</evidence>
<dbReference type="Pfam" id="PF00589">
    <property type="entry name" value="Phage_integrase"/>
    <property type="match status" value="1"/>
</dbReference>
<dbReference type="InterPro" id="IPR013762">
    <property type="entry name" value="Integrase-like_cat_sf"/>
</dbReference>
<dbReference type="PROSITE" id="PS51898">
    <property type="entry name" value="TYR_RECOMBINASE"/>
    <property type="match status" value="1"/>
</dbReference>
<proteinExistence type="inferred from homology"/>
<evidence type="ECO:0000256" key="5">
    <source>
        <dbReference type="PROSITE-ProRule" id="PRU01248"/>
    </source>
</evidence>
<keyword evidence="3 5" id="KW-0238">DNA-binding</keyword>
<reference evidence="8 9" key="1">
    <citation type="submission" date="2016-01" db="EMBL/GenBank/DDBJ databases">
        <title>Complete Genome Sequence of Paenibacillus yonginensis DCY84, a novel Plant Growth-Promoting Bacteria with Elicitation of Induced Systemic Resistance.</title>
        <authorList>
            <person name="Kim Y.J."/>
            <person name="Yang D.C."/>
            <person name="Sukweenadhi J."/>
        </authorList>
    </citation>
    <scope>NUCLEOTIDE SEQUENCE [LARGE SCALE GENOMIC DNA]</scope>
    <source>
        <strain evidence="8 9">DCY84</strain>
    </source>
</reference>
<dbReference type="Pfam" id="PF02899">
    <property type="entry name" value="Phage_int_SAM_1"/>
    <property type="match status" value="1"/>
</dbReference>
<keyword evidence="9" id="KW-1185">Reference proteome</keyword>
<dbReference type="InterPro" id="IPR050090">
    <property type="entry name" value="Tyrosine_recombinase_XerCD"/>
</dbReference>
<dbReference type="Gene3D" id="1.10.150.130">
    <property type="match status" value="1"/>
</dbReference>
<gene>
    <name evidence="8" type="ORF">AWM70_17290</name>
</gene>
<dbReference type="PROSITE" id="PS51900">
    <property type="entry name" value="CB"/>
    <property type="match status" value="1"/>
</dbReference>
<dbReference type="PANTHER" id="PTHR30349:SF41">
    <property type="entry name" value="INTEGRASE_RECOMBINASE PROTEIN MJ0367-RELATED"/>
    <property type="match status" value="1"/>
</dbReference>
<dbReference type="OrthoDB" id="283809at2"/>
<dbReference type="SUPFAM" id="SSF56349">
    <property type="entry name" value="DNA breaking-rejoining enzymes"/>
    <property type="match status" value="1"/>
</dbReference>
<evidence type="ECO:0000256" key="3">
    <source>
        <dbReference type="ARBA" id="ARBA00023125"/>
    </source>
</evidence>
<dbReference type="AlphaFoldDB" id="A0A1B1N3W5"/>
<feature type="domain" description="Tyr recombinase" evidence="6">
    <location>
        <begin position="109"/>
        <end position="289"/>
    </location>
</feature>
<name>A0A1B1N3W5_9BACL</name>